<name>A0A9E7JX14_9LILI</name>
<dbReference type="Proteomes" id="UP001055439">
    <property type="component" value="Chromosome 4"/>
</dbReference>
<reference evidence="1" key="1">
    <citation type="submission" date="2022-05" db="EMBL/GenBank/DDBJ databases">
        <title>The Musa troglodytarum L. genome provides insights into the mechanism of non-climacteric behaviour and enrichment of carotenoids.</title>
        <authorList>
            <person name="Wang J."/>
        </authorList>
    </citation>
    <scope>NUCLEOTIDE SEQUENCE</scope>
    <source>
        <tissue evidence="1">Leaf</tissue>
    </source>
</reference>
<accession>A0A9E7JX14</accession>
<feature type="non-terminal residue" evidence="1">
    <location>
        <position position="1"/>
    </location>
</feature>
<evidence type="ECO:0000313" key="1">
    <source>
        <dbReference type="EMBL" id="URD97757.1"/>
    </source>
</evidence>
<evidence type="ECO:0000313" key="2">
    <source>
        <dbReference type="Proteomes" id="UP001055439"/>
    </source>
</evidence>
<gene>
    <name evidence="1" type="ORF">MUK42_07232</name>
</gene>
<proteinExistence type="predicted"/>
<organism evidence="1 2">
    <name type="scientific">Musa troglodytarum</name>
    <name type="common">fe'i banana</name>
    <dbReference type="NCBI Taxonomy" id="320322"/>
    <lineage>
        <taxon>Eukaryota</taxon>
        <taxon>Viridiplantae</taxon>
        <taxon>Streptophyta</taxon>
        <taxon>Embryophyta</taxon>
        <taxon>Tracheophyta</taxon>
        <taxon>Spermatophyta</taxon>
        <taxon>Magnoliopsida</taxon>
        <taxon>Liliopsida</taxon>
        <taxon>Zingiberales</taxon>
        <taxon>Musaceae</taxon>
        <taxon>Musa</taxon>
    </lineage>
</organism>
<dbReference type="EMBL" id="CP097506">
    <property type="protein sequence ID" value="URD97757.1"/>
    <property type="molecule type" value="Genomic_DNA"/>
</dbReference>
<dbReference type="AlphaFoldDB" id="A0A9E7JX14"/>
<sequence>FPTRHSCHSHRWRCSSHRLRHLRSSRLPSTRREGKGR</sequence>
<keyword evidence="2" id="KW-1185">Reference proteome</keyword>
<protein>
    <submittedName>
        <fullName evidence="1">Uncharacterized protein</fullName>
    </submittedName>
</protein>